<dbReference type="AlphaFoldDB" id="A0A368BXE7"/>
<reference evidence="3 4" key="1">
    <citation type="journal article" date="2018" name="Microbiome">
        <title>Fine metagenomic profile of the Mediterranean stratified and mixed water columns revealed by assembly and recruitment.</title>
        <authorList>
            <person name="Haro-Moreno J.M."/>
            <person name="Lopez-Perez M."/>
            <person name="De La Torre J.R."/>
            <person name="Picazo A."/>
            <person name="Camacho A."/>
            <person name="Rodriguez-Valera F."/>
        </authorList>
    </citation>
    <scope>NUCLEOTIDE SEQUENCE [LARGE SCALE GENOMIC DNA]</scope>
    <source>
        <strain evidence="3">MED-G82</strain>
    </source>
</reference>
<dbReference type="GO" id="GO:0015035">
    <property type="term" value="F:protein-disulfide reductase activity"/>
    <property type="evidence" value="ECO:0007669"/>
    <property type="project" value="TreeGrafter"/>
</dbReference>
<dbReference type="Proteomes" id="UP000253307">
    <property type="component" value="Unassembled WGS sequence"/>
</dbReference>
<feature type="chain" id="PRO_5016647606" description="Thiol:disulfide interchange protein DsbD N-terminal domain-containing protein" evidence="1">
    <location>
        <begin position="23"/>
        <end position="149"/>
    </location>
</feature>
<feature type="signal peptide" evidence="1">
    <location>
        <begin position="1"/>
        <end position="22"/>
    </location>
</feature>
<evidence type="ECO:0000259" key="2">
    <source>
        <dbReference type="Pfam" id="PF11412"/>
    </source>
</evidence>
<sequence length="149" mass="17510">MQKISNKYTFFILMLISLSAFATEKIQSILGDERVIPPEQAFKFNYLINNNTLKLIWEIEPGYYMYKDSFALISDHKISPINIDKIKWIVKDDPFLGIKKVIYNKVEIEYDVESLLSRLDNQKVSMNVEYQGCKENTYCYPIKSTVIFL</sequence>
<dbReference type="GO" id="GO:0045454">
    <property type="term" value="P:cell redox homeostasis"/>
    <property type="evidence" value="ECO:0007669"/>
    <property type="project" value="TreeGrafter"/>
</dbReference>
<keyword evidence="1" id="KW-0732">Signal</keyword>
<feature type="domain" description="Thiol:disulfide interchange protein DsbD N-terminal" evidence="2">
    <location>
        <begin position="33"/>
        <end position="147"/>
    </location>
</feature>
<protein>
    <recommendedName>
        <fullName evidence="2">Thiol:disulfide interchange protein DsbD N-terminal domain-containing protein</fullName>
    </recommendedName>
</protein>
<dbReference type="Pfam" id="PF11412">
    <property type="entry name" value="DsbD_N"/>
    <property type="match status" value="1"/>
</dbReference>
<proteinExistence type="predicted"/>
<evidence type="ECO:0000313" key="4">
    <source>
        <dbReference type="Proteomes" id="UP000253307"/>
    </source>
</evidence>
<dbReference type="PANTHER" id="PTHR32234">
    <property type="entry name" value="THIOL:DISULFIDE INTERCHANGE PROTEIN DSBD"/>
    <property type="match status" value="1"/>
</dbReference>
<gene>
    <name evidence="3" type="ORF">DBW96_01625</name>
</gene>
<organism evidence="3 4">
    <name type="scientific">SAR86 cluster bacterium</name>
    <dbReference type="NCBI Taxonomy" id="2030880"/>
    <lineage>
        <taxon>Bacteria</taxon>
        <taxon>Pseudomonadati</taxon>
        <taxon>Pseudomonadota</taxon>
        <taxon>Gammaproteobacteria</taxon>
        <taxon>SAR86 cluster</taxon>
    </lineage>
</organism>
<dbReference type="InterPro" id="IPR036929">
    <property type="entry name" value="DsbDN_sf"/>
</dbReference>
<dbReference type="PANTHER" id="PTHR32234:SF0">
    <property type="entry name" value="THIOL:DISULFIDE INTERCHANGE PROTEIN DSBD"/>
    <property type="match status" value="1"/>
</dbReference>
<dbReference type="SUPFAM" id="SSF74863">
    <property type="entry name" value="Thiol:disulfide interchange protein DsbD, N-terminal domain (DsbD-alpha)"/>
    <property type="match status" value="1"/>
</dbReference>
<accession>A0A368BXE7</accession>
<dbReference type="Gene3D" id="2.60.40.1250">
    <property type="entry name" value="Thiol:disulfide interchange protein DsbD, N-terminal domain"/>
    <property type="match status" value="1"/>
</dbReference>
<dbReference type="InterPro" id="IPR028250">
    <property type="entry name" value="DsbDN"/>
</dbReference>
<name>A0A368BXE7_9GAMM</name>
<dbReference type="EMBL" id="QOPE01000008">
    <property type="protein sequence ID" value="RCL42009.1"/>
    <property type="molecule type" value="Genomic_DNA"/>
</dbReference>
<comment type="caution">
    <text evidence="3">The sequence shown here is derived from an EMBL/GenBank/DDBJ whole genome shotgun (WGS) entry which is preliminary data.</text>
</comment>
<evidence type="ECO:0000256" key="1">
    <source>
        <dbReference type="SAM" id="SignalP"/>
    </source>
</evidence>
<evidence type="ECO:0000313" key="3">
    <source>
        <dbReference type="EMBL" id="RCL42009.1"/>
    </source>
</evidence>